<dbReference type="RefSeq" id="WP_135151261.1">
    <property type="nucleotide sequence ID" value="NZ_SOMN01000005.1"/>
</dbReference>
<organism evidence="2 3">
    <name type="scientific">Cohnella luojiensis</name>
    <dbReference type="NCBI Taxonomy" id="652876"/>
    <lineage>
        <taxon>Bacteria</taxon>
        <taxon>Bacillati</taxon>
        <taxon>Bacillota</taxon>
        <taxon>Bacilli</taxon>
        <taxon>Bacillales</taxon>
        <taxon>Paenibacillaceae</taxon>
        <taxon>Cohnella</taxon>
    </lineage>
</organism>
<keyword evidence="1" id="KW-0812">Transmembrane</keyword>
<feature type="transmembrane region" description="Helical" evidence="1">
    <location>
        <begin position="50"/>
        <end position="71"/>
    </location>
</feature>
<evidence type="ECO:0000313" key="2">
    <source>
        <dbReference type="EMBL" id="TFE28959.1"/>
    </source>
</evidence>
<keyword evidence="1" id="KW-1133">Transmembrane helix</keyword>
<name>A0A4Y8M1W7_9BACL</name>
<feature type="transmembrane region" description="Helical" evidence="1">
    <location>
        <begin position="17"/>
        <end position="38"/>
    </location>
</feature>
<evidence type="ECO:0000256" key="1">
    <source>
        <dbReference type="SAM" id="Phobius"/>
    </source>
</evidence>
<dbReference type="OrthoDB" id="2629325at2"/>
<sequence>MADSPQRTPQDDNPWRAAGLVTAIGVELAILTGLGWWLGTVYDDRNGTGYGYLTGLIVGLIAGIGSAAGLIRKYAGGKKT</sequence>
<gene>
    <name evidence="2" type="ORF">E2980_06085</name>
</gene>
<comment type="caution">
    <text evidence="2">The sequence shown here is derived from an EMBL/GenBank/DDBJ whole genome shotgun (WGS) entry which is preliminary data.</text>
</comment>
<keyword evidence="3" id="KW-1185">Reference proteome</keyword>
<protein>
    <submittedName>
        <fullName evidence="2">AtpZ/AtpI family protein</fullName>
    </submittedName>
</protein>
<dbReference type="EMBL" id="SOMN01000005">
    <property type="protein sequence ID" value="TFE28959.1"/>
    <property type="molecule type" value="Genomic_DNA"/>
</dbReference>
<accession>A0A4Y8M1W7</accession>
<proteinExistence type="predicted"/>
<reference evidence="2 3" key="1">
    <citation type="submission" date="2019-03" db="EMBL/GenBank/DDBJ databases">
        <title>Cohnella endophytica sp. nov., a novel endophytic bacterium isolated from bark of Sonneratia apetala.</title>
        <authorList>
            <person name="Tuo L."/>
        </authorList>
    </citation>
    <scope>NUCLEOTIDE SEQUENCE [LARGE SCALE GENOMIC DNA]</scope>
    <source>
        <strain evidence="2 3">CCTCC AB 208254</strain>
    </source>
</reference>
<keyword evidence="1" id="KW-0472">Membrane</keyword>
<dbReference type="AlphaFoldDB" id="A0A4Y8M1W7"/>
<dbReference type="Proteomes" id="UP000297900">
    <property type="component" value="Unassembled WGS sequence"/>
</dbReference>
<evidence type="ECO:0000313" key="3">
    <source>
        <dbReference type="Proteomes" id="UP000297900"/>
    </source>
</evidence>